<organism evidence="1 2">
    <name type="scientific">Eiseniibacteriota bacterium</name>
    <dbReference type="NCBI Taxonomy" id="2212470"/>
    <lineage>
        <taxon>Bacteria</taxon>
        <taxon>Candidatus Eiseniibacteriota</taxon>
    </lineage>
</organism>
<accession>A0A538SIJ1</accession>
<comment type="caution">
    <text evidence="1">The sequence shown here is derived from an EMBL/GenBank/DDBJ whole genome shotgun (WGS) entry which is preliminary data.</text>
</comment>
<gene>
    <name evidence="1" type="ORF">E6K73_06565</name>
</gene>
<evidence type="ECO:0000313" key="2">
    <source>
        <dbReference type="Proteomes" id="UP000320184"/>
    </source>
</evidence>
<dbReference type="Proteomes" id="UP000320184">
    <property type="component" value="Unassembled WGS sequence"/>
</dbReference>
<name>A0A538SIJ1_UNCEI</name>
<protein>
    <submittedName>
        <fullName evidence="1">Uncharacterized protein</fullName>
    </submittedName>
</protein>
<dbReference type="EMBL" id="VBOT01000079">
    <property type="protein sequence ID" value="TMQ51178.1"/>
    <property type="molecule type" value="Genomic_DNA"/>
</dbReference>
<proteinExistence type="predicted"/>
<reference evidence="1 2" key="1">
    <citation type="journal article" date="2019" name="Nat. Microbiol.">
        <title>Mediterranean grassland soil C-N compound turnover is dependent on rainfall and depth, and is mediated by genomically divergent microorganisms.</title>
        <authorList>
            <person name="Diamond S."/>
            <person name="Andeer P.F."/>
            <person name="Li Z."/>
            <person name="Crits-Christoph A."/>
            <person name="Burstein D."/>
            <person name="Anantharaman K."/>
            <person name="Lane K.R."/>
            <person name="Thomas B.C."/>
            <person name="Pan C."/>
            <person name="Northen T.R."/>
            <person name="Banfield J.F."/>
        </authorList>
    </citation>
    <scope>NUCLEOTIDE SEQUENCE [LARGE SCALE GENOMIC DNA]</scope>
    <source>
        <strain evidence="1">WS_3</strain>
    </source>
</reference>
<evidence type="ECO:0000313" key="1">
    <source>
        <dbReference type="EMBL" id="TMQ51178.1"/>
    </source>
</evidence>
<dbReference type="AlphaFoldDB" id="A0A538SIJ1"/>
<sequence>MIIYSHLDGAAAVSSPTASEAAGDLDSPNGWGRAVSYANGRPVVFEQDLGGGKKMVTYVLWAQ</sequence>